<dbReference type="EMBL" id="LEKV01003630">
    <property type="protein sequence ID" value="KVH99211.1"/>
    <property type="molecule type" value="Genomic_DNA"/>
</dbReference>
<name>A0A103XYM1_CYNCS</name>
<evidence type="ECO:0000313" key="3">
    <source>
        <dbReference type="Proteomes" id="UP000243975"/>
    </source>
</evidence>
<sequence length="213" mass="24432">MRLNLKTVSQDLSADNSWDVKEENGENHVGSMDHDVLAVSMVKLHSAQEAIEREVQKLKDVGKEDPLFLDDSIQPSEPSNLEGCEARLFEEFQSGETSNTFETQTILKQNLVQGDLKTEVEEILKQRIEVEVQYIAISEAIQQLKAGYIDQIELMVQQKKLALEHMEVMKKLESAESKARELKREAEKLKVTCEEILEREEVLKEQNRAIYNT</sequence>
<dbReference type="PANTHER" id="PTHR34562">
    <property type="entry name" value="WPP DOMAIN-INTERACTING PROTEIN 2"/>
    <property type="match status" value="1"/>
</dbReference>
<proteinExistence type="predicted"/>
<gene>
    <name evidence="2" type="ORF">Ccrd_022550</name>
</gene>
<dbReference type="InterPro" id="IPR044696">
    <property type="entry name" value="WIP1/2/3"/>
</dbReference>
<dbReference type="Gramene" id="KVH99211">
    <property type="protein sequence ID" value="KVH99211"/>
    <property type="gene ID" value="Ccrd_022550"/>
</dbReference>
<evidence type="ECO:0000256" key="1">
    <source>
        <dbReference type="SAM" id="Coils"/>
    </source>
</evidence>
<reference evidence="2 3" key="1">
    <citation type="journal article" date="2016" name="Sci. Rep.">
        <title>The genome sequence of the outbreeding globe artichoke constructed de novo incorporating a phase-aware low-pass sequencing strategy of F1 progeny.</title>
        <authorList>
            <person name="Scaglione D."/>
            <person name="Reyes-Chin-Wo S."/>
            <person name="Acquadro A."/>
            <person name="Froenicke L."/>
            <person name="Portis E."/>
            <person name="Beitel C."/>
            <person name="Tirone M."/>
            <person name="Mauro R."/>
            <person name="Lo Monaco A."/>
            <person name="Mauromicale G."/>
            <person name="Faccioli P."/>
            <person name="Cattivelli L."/>
            <person name="Rieseberg L."/>
            <person name="Michelmore R."/>
            <person name="Lanteri S."/>
        </authorList>
    </citation>
    <scope>NUCLEOTIDE SEQUENCE [LARGE SCALE GENOMIC DNA]</scope>
    <source>
        <strain evidence="2">2C</strain>
    </source>
</reference>
<keyword evidence="3" id="KW-1185">Reference proteome</keyword>
<feature type="coiled-coil region" evidence="1">
    <location>
        <begin position="165"/>
        <end position="206"/>
    </location>
</feature>
<dbReference type="OMA" id="CEARLFE"/>
<dbReference type="Proteomes" id="UP000243975">
    <property type="component" value="Unassembled WGS sequence"/>
</dbReference>
<comment type="caution">
    <text evidence="2">The sequence shown here is derived from an EMBL/GenBank/DDBJ whole genome shotgun (WGS) entry which is preliminary data.</text>
</comment>
<organism evidence="2 3">
    <name type="scientific">Cynara cardunculus var. scolymus</name>
    <name type="common">Globe artichoke</name>
    <name type="synonym">Cynara scolymus</name>
    <dbReference type="NCBI Taxonomy" id="59895"/>
    <lineage>
        <taxon>Eukaryota</taxon>
        <taxon>Viridiplantae</taxon>
        <taxon>Streptophyta</taxon>
        <taxon>Embryophyta</taxon>
        <taxon>Tracheophyta</taxon>
        <taxon>Spermatophyta</taxon>
        <taxon>Magnoliopsida</taxon>
        <taxon>eudicotyledons</taxon>
        <taxon>Gunneridae</taxon>
        <taxon>Pentapetalae</taxon>
        <taxon>asterids</taxon>
        <taxon>campanulids</taxon>
        <taxon>Asterales</taxon>
        <taxon>Asteraceae</taxon>
        <taxon>Carduoideae</taxon>
        <taxon>Cardueae</taxon>
        <taxon>Carduinae</taxon>
        <taxon>Cynara</taxon>
    </lineage>
</organism>
<keyword evidence="1" id="KW-0175">Coiled coil</keyword>
<evidence type="ECO:0000313" key="2">
    <source>
        <dbReference type="EMBL" id="KVH99211.1"/>
    </source>
</evidence>
<dbReference type="AlphaFoldDB" id="A0A103XYM1"/>
<dbReference type="PANTHER" id="PTHR34562:SF8">
    <property type="entry name" value="WPP DOMAIN-INTERACTING PROTEIN 1"/>
    <property type="match status" value="1"/>
</dbReference>
<accession>A0A103XYM1</accession>
<protein>
    <submittedName>
        <fullName evidence="2">Uncharacterized protein</fullName>
    </submittedName>
</protein>